<evidence type="ECO:0000256" key="1">
    <source>
        <dbReference type="ARBA" id="ARBA00010982"/>
    </source>
</evidence>
<evidence type="ECO:0008006" key="7">
    <source>
        <dbReference type="Google" id="ProtNLM"/>
    </source>
</evidence>
<dbReference type="InterPro" id="IPR016039">
    <property type="entry name" value="Thiolase-like"/>
</dbReference>
<evidence type="ECO:0000259" key="5">
    <source>
        <dbReference type="Pfam" id="PF02803"/>
    </source>
</evidence>
<keyword evidence="3" id="KW-0012">Acyltransferase</keyword>
<dbReference type="PANTHER" id="PTHR43365">
    <property type="entry name" value="BLR7806 PROTEIN"/>
    <property type="match status" value="1"/>
</dbReference>
<dbReference type="SUPFAM" id="SSF53901">
    <property type="entry name" value="Thiolase-like"/>
    <property type="match status" value="1"/>
</dbReference>
<dbReference type="Pfam" id="PF00108">
    <property type="entry name" value="Thiolase_N"/>
    <property type="match status" value="1"/>
</dbReference>
<feature type="domain" description="Thiolase C-terminal" evidence="5">
    <location>
        <begin position="313"/>
        <end position="435"/>
    </location>
</feature>
<feature type="domain" description="Thiolase N-terminal" evidence="4">
    <location>
        <begin position="7"/>
        <end position="305"/>
    </location>
</feature>
<dbReference type="CDD" id="cd00751">
    <property type="entry name" value="thiolase"/>
    <property type="match status" value="1"/>
</dbReference>
<evidence type="ECO:0000259" key="4">
    <source>
        <dbReference type="Pfam" id="PF00108"/>
    </source>
</evidence>
<keyword evidence="2" id="KW-0808">Transferase</keyword>
<dbReference type="GO" id="GO:0016747">
    <property type="term" value="F:acyltransferase activity, transferring groups other than amino-acyl groups"/>
    <property type="evidence" value="ECO:0007669"/>
    <property type="project" value="InterPro"/>
</dbReference>
<dbReference type="Gene3D" id="3.40.47.10">
    <property type="match status" value="1"/>
</dbReference>
<dbReference type="InterPro" id="IPR020617">
    <property type="entry name" value="Thiolase_C"/>
</dbReference>
<reference evidence="6" key="1">
    <citation type="journal article" date="2015" name="Nature">
        <title>Complex archaea that bridge the gap between prokaryotes and eukaryotes.</title>
        <authorList>
            <person name="Spang A."/>
            <person name="Saw J.H."/>
            <person name="Jorgensen S.L."/>
            <person name="Zaremba-Niedzwiedzka K."/>
            <person name="Martijn J."/>
            <person name="Lind A.E."/>
            <person name="van Eijk R."/>
            <person name="Schleper C."/>
            <person name="Guy L."/>
            <person name="Ettema T.J."/>
        </authorList>
    </citation>
    <scope>NUCLEOTIDE SEQUENCE</scope>
</reference>
<name>A0A0F9GC55_9ZZZZ</name>
<dbReference type="InterPro" id="IPR020613">
    <property type="entry name" value="Thiolase_CS"/>
</dbReference>
<dbReference type="EMBL" id="LAZR01020661">
    <property type="protein sequence ID" value="KKL88101.1"/>
    <property type="molecule type" value="Genomic_DNA"/>
</dbReference>
<dbReference type="PIRSF" id="PIRSF000429">
    <property type="entry name" value="Ac-CoA_Ac_transf"/>
    <property type="match status" value="1"/>
</dbReference>
<proteinExistence type="inferred from homology"/>
<evidence type="ECO:0000256" key="2">
    <source>
        <dbReference type="ARBA" id="ARBA00022679"/>
    </source>
</evidence>
<dbReference type="InterPro" id="IPR020616">
    <property type="entry name" value="Thiolase_N"/>
</dbReference>
<protein>
    <recommendedName>
        <fullName evidence="7">Thiolase N-terminal domain-containing protein</fullName>
    </recommendedName>
</protein>
<dbReference type="PROSITE" id="PS00737">
    <property type="entry name" value="THIOLASE_2"/>
    <property type="match status" value="1"/>
</dbReference>
<dbReference type="InterPro" id="IPR002155">
    <property type="entry name" value="Thiolase"/>
</dbReference>
<sequence>MKELKECVIVDAVRTPIGKSGRAQMKKPGGSFRECSAQDLLVTVLRSVVDRTKEKYPNFDPKEIEDLQVGCLSQLGEQGGNIARIAIMLAGLPKEIAGATVNRYCNAGLQAINTAANAIRVGDGDICIAAGVESMTHYAMGIDMQITRQIKKYPLFMSPGWANEPLKSLVPQGVSAELINDKYGFKREELDQFGVWSHQKAAKAMRNEAEYFKRVVPVSFTKRHTDENMHQIKDEKTGKQKVEEVTITKDQTIREVYLDDPEKGWEMISNLKPIFRPAEKGGMVTAGNSSQIVDGAAATLLMSREKADELGIKPMARILSTAVAGGDPIIMLLAPIPAMRRALDRADLTVDDMDVIEPNEAFASPCLAFSKDFGYELDDPRVNPTGGAIAIGHPIGASGVIYFGEMVHYLKNNNKKYGVQLMCGGFGVGIATVVEAL</sequence>
<comment type="caution">
    <text evidence="6">The sequence shown here is derived from an EMBL/GenBank/DDBJ whole genome shotgun (WGS) entry which is preliminary data.</text>
</comment>
<gene>
    <name evidence="6" type="ORF">LCGC14_1928080</name>
</gene>
<dbReference type="Pfam" id="PF02803">
    <property type="entry name" value="Thiolase_C"/>
    <property type="match status" value="1"/>
</dbReference>
<dbReference type="PANTHER" id="PTHR43365:SF1">
    <property type="entry name" value="ACETYL-COA C-ACYLTRANSFERASE"/>
    <property type="match status" value="1"/>
</dbReference>
<accession>A0A0F9GC55</accession>
<evidence type="ECO:0000256" key="3">
    <source>
        <dbReference type="ARBA" id="ARBA00023315"/>
    </source>
</evidence>
<organism evidence="6">
    <name type="scientific">marine sediment metagenome</name>
    <dbReference type="NCBI Taxonomy" id="412755"/>
    <lineage>
        <taxon>unclassified sequences</taxon>
        <taxon>metagenomes</taxon>
        <taxon>ecological metagenomes</taxon>
    </lineage>
</organism>
<dbReference type="NCBIfam" id="TIGR01930">
    <property type="entry name" value="AcCoA-C-Actrans"/>
    <property type="match status" value="1"/>
</dbReference>
<evidence type="ECO:0000313" key="6">
    <source>
        <dbReference type="EMBL" id="KKL88101.1"/>
    </source>
</evidence>
<comment type="similarity">
    <text evidence="1">Belongs to the thiolase-like superfamily. Thiolase family.</text>
</comment>
<dbReference type="AlphaFoldDB" id="A0A0F9GC55"/>